<dbReference type="GeneID" id="26855073"/>
<dbReference type="KEGG" id="vg:26855073"/>
<organism evidence="1 2">
    <name type="scientific">Cnaphalocrocis medinalis granulovirus</name>
    <dbReference type="NCBI Taxonomy" id="1750712"/>
    <lineage>
        <taxon>Viruses</taxon>
        <taxon>Viruses incertae sedis</taxon>
        <taxon>Naldaviricetes</taxon>
        <taxon>Lefavirales</taxon>
        <taxon>Baculoviridae</taxon>
        <taxon>Betabaculovirus</taxon>
        <taxon>Betabaculovirus cnamedinalis</taxon>
    </lineage>
</organism>
<sequence>MKLNDYLDTDISKQLDKSIYCLPESIYFIDRLYHLVTIINEGSFLYTRKGFEYKERHLFCLSFAPRDSSSEDDEFLYRKHVRNERRPRVRYEWSSDGEDCVEVIDEIDLRRFAVTGTNAENWPCEVKLQFWQVIALLNCCNVTTLKELKWCGYRALLTVLIYNSNKYHSDETNQWWYCRQNIKVFTVSSIELCDVLPIMDLNLDHIIGMGGISCMNNLPEFLLPCSYFRQSLDFQNVYTYVVYLWYRNCDYENRFFCVTNPKKQLIVTRCYELTKMFCYENEKKVFINPRKYNSLIIFLKKTIDHYLDYAFGYYLIEIIPNKIKLKIRNIVKTWDLKYKHETSVSIFKYICKNQYKKL</sequence>
<name>A0A109WW54_9BBAC</name>
<accession>A0A109WW54</accession>
<keyword evidence="2" id="KW-1185">Reference proteome</keyword>
<evidence type="ECO:0000313" key="2">
    <source>
        <dbReference type="Proteomes" id="UP000202719"/>
    </source>
</evidence>
<dbReference type="EMBL" id="KU593505">
    <property type="protein sequence ID" value="AMF83798.1"/>
    <property type="molecule type" value="Genomic_DNA"/>
</dbReference>
<proteinExistence type="predicted"/>
<dbReference type="Proteomes" id="UP000202719">
    <property type="component" value="Segment"/>
</dbReference>
<dbReference type="RefSeq" id="YP_009229965.1">
    <property type="nucleotide sequence ID" value="NC_029304.2"/>
</dbReference>
<protein>
    <submittedName>
        <fullName evidence="1">Uncharacterized protein</fullName>
    </submittedName>
</protein>
<gene>
    <name evidence="1" type="primary">Cnme46</name>
</gene>
<reference evidence="1 2" key="1">
    <citation type="journal article" date="2015" name="Virol. Sin.">
        <title>Genome sequencing and analysis of a granulovirus isolated from the Asiatic rice leafroller, Cnaphalocrocis medinalis.</title>
        <authorList>
            <person name="Zhang S."/>
            <person name="Zhu Z."/>
            <person name="Sun S."/>
            <person name="Chen Q."/>
            <person name="Deng F."/>
            <person name="Yang K."/>
        </authorList>
    </citation>
    <scope>NUCLEOTIDE SEQUENCE [LARGE SCALE GENOMIC DNA]</scope>
    <source>
        <strain evidence="1 2">Enping</strain>
    </source>
</reference>
<evidence type="ECO:0000313" key="1">
    <source>
        <dbReference type="EMBL" id="AMF83798.1"/>
    </source>
</evidence>